<keyword evidence="4" id="KW-0808">Transferase</keyword>
<dbReference type="InterPro" id="IPR050482">
    <property type="entry name" value="Sensor_HK_TwoCompSys"/>
</dbReference>
<gene>
    <name evidence="11" type="ORF">DJ010_08525</name>
</gene>
<feature type="transmembrane region" description="Helical" evidence="9">
    <location>
        <begin position="66"/>
        <end position="99"/>
    </location>
</feature>
<evidence type="ECO:0000256" key="8">
    <source>
        <dbReference type="ARBA" id="ARBA00023012"/>
    </source>
</evidence>
<protein>
    <recommendedName>
        <fullName evidence="2">histidine kinase</fullName>
        <ecNumber evidence="2">2.7.13.3</ecNumber>
    </recommendedName>
</protein>
<keyword evidence="6" id="KW-0418">Kinase</keyword>
<dbReference type="SUPFAM" id="SSF55874">
    <property type="entry name" value="ATPase domain of HSP90 chaperone/DNA topoisomerase II/histidine kinase"/>
    <property type="match status" value="1"/>
</dbReference>
<dbReference type="Gene3D" id="1.20.5.1930">
    <property type="match status" value="1"/>
</dbReference>
<dbReference type="GO" id="GO:0046983">
    <property type="term" value="F:protein dimerization activity"/>
    <property type="evidence" value="ECO:0007669"/>
    <property type="project" value="InterPro"/>
</dbReference>
<evidence type="ECO:0000256" key="9">
    <source>
        <dbReference type="SAM" id="Phobius"/>
    </source>
</evidence>
<sequence length="347" mass="35634">MLALFAVLGVVMGDRPVLLAVAVATAVAAVAGFAAWRPLIGWPLLAAMVAVAAGLLVLGHGGSANLVWMGFCVAAGWVALASALPVALTGGALLGAALLGEWAQQTEEPGWFAWVVGTAFTLVACAFARRLRATVVELQKAQHQLAERSRAEERSRIAGEVHDVIGHALTVSLLHISSARLALDEDPDEARHALEEAERLARASLEEVRATVGLMRTDATGEVVPMPDAHDISGLVESFRGAGADIGLTVVGDLSSLGPSRGLAAYRIVQEALTNATRHAPGEPVTVLVTVEGGTATVVVRNGGAADPAAPVGNGLLGMRDRAEGVGGRLKAGADPRGWLVEAVLPA</sequence>
<reference evidence="11 12" key="1">
    <citation type="submission" date="2018-05" db="EMBL/GenBank/DDBJ databases">
        <title>Nocardioides silvaticus genome.</title>
        <authorList>
            <person name="Li C."/>
            <person name="Wang G."/>
        </authorList>
    </citation>
    <scope>NUCLEOTIDE SEQUENCE [LARGE SCALE GENOMIC DNA]</scope>
    <source>
        <strain evidence="11 12">CCTCC AB 2018079</strain>
    </source>
</reference>
<keyword evidence="8" id="KW-0902">Two-component regulatory system</keyword>
<dbReference type="PANTHER" id="PTHR24421:SF10">
    <property type="entry name" value="NITRATE_NITRITE SENSOR PROTEIN NARQ"/>
    <property type="match status" value="1"/>
</dbReference>
<keyword evidence="12" id="KW-1185">Reference proteome</keyword>
<evidence type="ECO:0000256" key="7">
    <source>
        <dbReference type="ARBA" id="ARBA00022840"/>
    </source>
</evidence>
<keyword evidence="5" id="KW-0547">Nucleotide-binding</keyword>
<dbReference type="InterPro" id="IPR011712">
    <property type="entry name" value="Sig_transdc_His_kin_sub3_dim/P"/>
</dbReference>
<dbReference type="EMBL" id="QGDD01000003">
    <property type="protein sequence ID" value="PWN03159.1"/>
    <property type="molecule type" value="Genomic_DNA"/>
</dbReference>
<feature type="domain" description="Signal transduction histidine kinase subgroup 3 dimerisation and phosphoacceptor" evidence="10">
    <location>
        <begin position="153"/>
        <end position="218"/>
    </location>
</feature>
<comment type="catalytic activity">
    <reaction evidence="1">
        <text>ATP + protein L-histidine = ADP + protein N-phospho-L-histidine.</text>
        <dbReference type="EC" id="2.7.13.3"/>
    </reaction>
</comment>
<dbReference type="AlphaFoldDB" id="A0A316TIX0"/>
<evidence type="ECO:0000256" key="3">
    <source>
        <dbReference type="ARBA" id="ARBA00022553"/>
    </source>
</evidence>
<evidence type="ECO:0000256" key="4">
    <source>
        <dbReference type="ARBA" id="ARBA00022679"/>
    </source>
</evidence>
<evidence type="ECO:0000256" key="6">
    <source>
        <dbReference type="ARBA" id="ARBA00022777"/>
    </source>
</evidence>
<dbReference type="GO" id="GO:0016020">
    <property type="term" value="C:membrane"/>
    <property type="evidence" value="ECO:0007669"/>
    <property type="project" value="InterPro"/>
</dbReference>
<dbReference type="GO" id="GO:0005524">
    <property type="term" value="F:ATP binding"/>
    <property type="evidence" value="ECO:0007669"/>
    <property type="project" value="UniProtKB-KW"/>
</dbReference>
<dbReference type="Pfam" id="PF07730">
    <property type="entry name" value="HisKA_3"/>
    <property type="match status" value="1"/>
</dbReference>
<name>A0A316TIX0_9ACTN</name>
<keyword evidence="7" id="KW-0067">ATP-binding</keyword>
<feature type="transmembrane region" description="Helical" evidence="9">
    <location>
        <begin position="111"/>
        <end position="128"/>
    </location>
</feature>
<dbReference type="PANTHER" id="PTHR24421">
    <property type="entry name" value="NITRATE/NITRITE SENSOR PROTEIN NARX-RELATED"/>
    <property type="match status" value="1"/>
</dbReference>
<proteinExistence type="predicted"/>
<dbReference type="GO" id="GO:0000155">
    <property type="term" value="F:phosphorelay sensor kinase activity"/>
    <property type="evidence" value="ECO:0007669"/>
    <property type="project" value="InterPro"/>
</dbReference>
<dbReference type="CDD" id="cd16917">
    <property type="entry name" value="HATPase_UhpB-NarQ-NarX-like"/>
    <property type="match status" value="1"/>
</dbReference>
<evidence type="ECO:0000313" key="11">
    <source>
        <dbReference type="EMBL" id="PWN03159.1"/>
    </source>
</evidence>
<organism evidence="11 12">
    <name type="scientific">Nocardioides silvaticus</name>
    <dbReference type="NCBI Taxonomy" id="2201891"/>
    <lineage>
        <taxon>Bacteria</taxon>
        <taxon>Bacillati</taxon>
        <taxon>Actinomycetota</taxon>
        <taxon>Actinomycetes</taxon>
        <taxon>Propionibacteriales</taxon>
        <taxon>Nocardioidaceae</taxon>
        <taxon>Nocardioides</taxon>
    </lineage>
</organism>
<evidence type="ECO:0000256" key="1">
    <source>
        <dbReference type="ARBA" id="ARBA00000085"/>
    </source>
</evidence>
<dbReference type="InterPro" id="IPR036890">
    <property type="entry name" value="HATPase_C_sf"/>
</dbReference>
<feature type="transmembrane region" description="Helical" evidence="9">
    <location>
        <begin position="39"/>
        <end position="59"/>
    </location>
</feature>
<dbReference type="EC" id="2.7.13.3" evidence="2"/>
<comment type="caution">
    <text evidence="11">The sequence shown here is derived from an EMBL/GenBank/DDBJ whole genome shotgun (WGS) entry which is preliminary data.</text>
</comment>
<keyword evidence="9" id="KW-0812">Transmembrane</keyword>
<accession>A0A316TIX0</accession>
<dbReference type="Gene3D" id="3.30.565.10">
    <property type="entry name" value="Histidine kinase-like ATPase, C-terminal domain"/>
    <property type="match status" value="1"/>
</dbReference>
<evidence type="ECO:0000256" key="2">
    <source>
        <dbReference type="ARBA" id="ARBA00012438"/>
    </source>
</evidence>
<keyword evidence="3" id="KW-0597">Phosphoprotein</keyword>
<keyword evidence="9" id="KW-0472">Membrane</keyword>
<dbReference type="Proteomes" id="UP000245507">
    <property type="component" value="Unassembled WGS sequence"/>
</dbReference>
<evidence type="ECO:0000313" key="12">
    <source>
        <dbReference type="Proteomes" id="UP000245507"/>
    </source>
</evidence>
<evidence type="ECO:0000256" key="5">
    <source>
        <dbReference type="ARBA" id="ARBA00022741"/>
    </source>
</evidence>
<evidence type="ECO:0000259" key="10">
    <source>
        <dbReference type="Pfam" id="PF07730"/>
    </source>
</evidence>
<keyword evidence="9" id="KW-1133">Transmembrane helix</keyword>